<dbReference type="GO" id="GO:0046677">
    <property type="term" value="P:response to antibiotic"/>
    <property type="evidence" value="ECO:0007669"/>
    <property type="project" value="UniProtKB-KW"/>
</dbReference>
<name>A0A0A2WJ42_BEABA</name>
<protein>
    <submittedName>
        <fullName evidence="14">Tellurite resistance protein tehA</fullName>
    </submittedName>
</protein>
<evidence type="ECO:0000256" key="11">
    <source>
        <dbReference type="ARBA" id="ARBA00023303"/>
    </source>
</evidence>
<dbReference type="GO" id="GO:0005737">
    <property type="term" value="C:cytoplasm"/>
    <property type="evidence" value="ECO:0007669"/>
    <property type="project" value="InterPro"/>
</dbReference>
<dbReference type="NCBIfam" id="NF008405">
    <property type="entry name" value="PRK11207.1"/>
    <property type="match status" value="1"/>
</dbReference>
<gene>
    <name evidence="14" type="ORF">BBAD15_g1063</name>
</gene>
<dbReference type="PANTHER" id="PTHR37955">
    <property type="entry name" value="TELLURITE RESISTANCE PROTEIN TEHA"/>
    <property type="match status" value="1"/>
</dbReference>
<keyword evidence="11" id="KW-0407">Ion channel</keyword>
<dbReference type="InterPro" id="IPR004695">
    <property type="entry name" value="SLAC1/Mae1/Ssu1/TehA"/>
</dbReference>
<evidence type="ECO:0000313" key="14">
    <source>
        <dbReference type="EMBL" id="KGQ13139.1"/>
    </source>
</evidence>
<evidence type="ECO:0000256" key="7">
    <source>
        <dbReference type="ARBA" id="ARBA00022989"/>
    </source>
</evidence>
<dbReference type="GO" id="GO:0005886">
    <property type="term" value="C:plasma membrane"/>
    <property type="evidence" value="ECO:0007669"/>
    <property type="project" value="UniProtKB-SubCell"/>
</dbReference>
<comment type="similarity">
    <text evidence="2">Belongs to the tellurite-resistance/dicarboxylate transporter (TDT) family.</text>
</comment>
<proteinExistence type="inferred from homology"/>
<feature type="transmembrane region" description="Helical" evidence="12">
    <location>
        <begin position="284"/>
        <end position="301"/>
    </location>
</feature>
<reference evidence="14 15" key="1">
    <citation type="submission" date="2012-10" db="EMBL/GenBank/DDBJ databases">
        <title>Genome sequencing and analysis of entomopathogenic fungi Beauveria bassiana D1-5.</title>
        <authorList>
            <person name="Li Q."/>
            <person name="Wang L."/>
            <person name="Zhang Z."/>
            <person name="Wang Q."/>
            <person name="Ren J."/>
            <person name="Wang M."/>
            <person name="Xu W."/>
            <person name="Wang J."/>
            <person name="Lu Y."/>
            <person name="Du Q."/>
            <person name="Sun Z."/>
        </authorList>
    </citation>
    <scope>NUCLEOTIDE SEQUENCE [LARGE SCALE GENOMIC DNA]</scope>
    <source>
        <strain evidence="14 15">D1-5</strain>
    </source>
</reference>
<dbReference type="Proteomes" id="UP000030106">
    <property type="component" value="Unassembled WGS sequence"/>
</dbReference>
<keyword evidence="4" id="KW-1003">Cell membrane</keyword>
<accession>A0A0A2WJ42</accession>
<dbReference type="CDD" id="cd02440">
    <property type="entry name" value="AdoMet_MTases"/>
    <property type="match status" value="1"/>
</dbReference>
<dbReference type="GO" id="GO:0046690">
    <property type="term" value="P:response to tellurium ion"/>
    <property type="evidence" value="ECO:0007669"/>
    <property type="project" value="InterPro"/>
</dbReference>
<evidence type="ECO:0000313" key="15">
    <source>
        <dbReference type="Proteomes" id="UP000030106"/>
    </source>
</evidence>
<feature type="transmembrane region" description="Helical" evidence="12">
    <location>
        <begin position="46"/>
        <end position="67"/>
    </location>
</feature>
<dbReference type="GO" id="GO:0046583">
    <property type="term" value="F:monoatomic cation efflux transmembrane transporter activity"/>
    <property type="evidence" value="ECO:0007669"/>
    <property type="project" value="TreeGrafter"/>
</dbReference>
<feature type="domain" description="Tellurite resistance methyltransferase TehB-like" evidence="13">
    <location>
        <begin position="299"/>
        <end position="464"/>
    </location>
</feature>
<keyword evidence="7 12" id="KW-1133">Transmembrane helix</keyword>
<dbReference type="PANTHER" id="PTHR37955:SF1">
    <property type="entry name" value="DEP DOMAIN-CONTAINING PROTEIN"/>
    <property type="match status" value="1"/>
</dbReference>
<evidence type="ECO:0000256" key="12">
    <source>
        <dbReference type="SAM" id="Phobius"/>
    </source>
</evidence>
<dbReference type="Pfam" id="PF03595">
    <property type="entry name" value="SLAC1"/>
    <property type="match status" value="1"/>
</dbReference>
<organism evidence="14 15">
    <name type="scientific">Beauveria bassiana D1-5</name>
    <dbReference type="NCBI Taxonomy" id="1245745"/>
    <lineage>
        <taxon>Eukaryota</taxon>
        <taxon>Fungi</taxon>
        <taxon>Dikarya</taxon>
        <taxon>Ascomycota</taxon>
        <taxon>Pezizomycotina</taxon>
        <taxon>Sordariomycetes</taxon>
        <taxon>Hypocreomycetidae</taxon>
        <taxon>Hypocreales</taxon>
        <taxon>Cordycipitaceae</taxon>
        <taxon>Beauveria</taxon>
    </lineage>
</organism>
<dbReference type="CDD" id="cd09324">
    <property type="entry name" value="TDT_TehA"/>
    <property type="match status" value="1"/>
</dbReference>
<dbReference type="Pfam" id="PF03848">
    <property type="entry name" value="TehB"/>
    <property type="match status" value="1"/>
</dbReference>
<keyword evidence="5" id="KW-0997">Cell inner membrane</keyword>
<evidence type="ECO:0000256" key="9">
    <source>
        <dbReference type="ARBA" id="ARBA00023136"/>
    </source>
</evidence>
<dbReference type="InterPro" id="IPR011552">
    <property type="entry name" value="TehA/Mae1"/>
</dbReference>
<keyword evidence="10" id="KW-0046">Antibiotic resistance</keyword>
<feature type="transmembrane region" description="Helical" evidence="12">
    <location>
        <begin position="79"/>
        <end position="101"/>
    </location>
</feature>
<keyword evidence="6 12" id="KW-0812">Transmembrane</keyword>
<dbReference type="InterPro" id="IPR004537">
    <property type="entry name" value="Tellurite-R_MeTrfase_TehB"/>
</dbReference>
<dbReference type="InterPro" id="IPR039264">
    <property type="entry name" value="TehA"/>
</dbReference>
<feature type="transmembrane region" description="Helical" evidence="12">
    <location>
        <begin position="107"/>
        <end position="125"/>
    </location>
</feature>
<dbReference type="InterPro" id="IPR029063">
    <property type="entry name" value="SAM-dependent_MTases_sf"/>
</dbReference>
<dbReference type="GO" id="GO:0008757">
    <property type="term" value="F:S-adenosylmethionine-dependent methyltransferase activity"/>
    <property type="evidence" value="ECO:0007669"/>
    <property type="project" value="InterPro"/>
</dbReference>
<evidence type="ECO:0000259" key="13">
    <source>
        <dbReference type="Pfam" id="PF03848"/>
    </source>
</evidence>
<evidence type="ECO:0000256" key="2">
    <source>
        <dbReference type="ARBA" id="ARBA00008566"/>
    </source>
</evidence>
<keyword evidence="8" id="KW-0406">Ion transport</keyword>
<evidence type="ECO:0000256" key="6">
    <source>
        <dbReference type="ARBA" id="ARBA00022692"/>
    </source>
</evidence>
<dbReference type="EMBL" id="ANFO01000054">
    <property type="protein sequence ID" value="KGQ13139.1"/>
    <property type="molecule type" value="Genomic_DNA"/>
</dbReference>
<evidence type="ECO:0000256" key="1">
    <source>
        <dbReference type="ARBA" id="ARBA00004429"/>
    </source>
</evidence>
<dbReference type="InterPro" id="IPR015985">
    <property type="entry name" value="TehB-like_dom"/>
</dbReference>
<feature type="transmembrane region" description="Helical" evidence="12">
    <location>
        <begin position="162"/>
        <end position="182"/>
    </location>
</feature>
<evidence type="ECO:0000256" key="10">
    <source>
        <dbReference type="ARBA" id="ARBA00023251"/>
    </source>
</evidence>
<dbReference type="HOGENOM" id="CLU_583914_0_0_1"/>
<sequence length="468" mass="50979">MNKPNAGSFINLPAGYFGMVLGIIGMGFAWRYAATLWPVPSFIGEALVALAGGIWLLLALAFLTRLLRYPHSVFAEIHHPLMSSFVSLFPATTMLVAIGVVPYLRSLAAVMFGFGAAVQLCYAAWQSAGLWRGTHPQDATTPGLYLPTVANNFISAMACGALGYHDLGILFLGAGVFSWLSLEPAILHRMRSAGELPTPVRTSLGIQLAPALVACSAYLAVNGGTTDFFAKMLFGYGLLQLLFMLRLMPWYLAQPFNASFWSFSFGISALATTALHLSAGSGDGLFQAIAIPLFIFTNYVAPGKTLDLGCGGGRNSLYLNQKGFDVTAWDKNPMSIARLNQIIDAEGLKNIVTAEVDLNQLSFDGEYDFILSTVVMMFLERGTIPGLIANMQRCTKPGGYNLIVAAMDTEDFPCTVGFPFAFKEGELRNYFEGWELIKYNEDVGQLHKTDENGNRIKLRFATMLARKK</sequence>
<dbReference type="FunFam" id="1.50.10.150:FF:000002">
    <property type="entry name" value="Tellurite resistance protein TehA"/>
    <property type="match status" value="1"/>
</dbReference>
<dbReference type="NCBIfam" id="TIGR00816">
    <property type="entry name" value="tdt"/>
    <property type="match status" value="1"/>
</dbReference>
<dbReference type="InterPro" id="IPR038665">
    <property type="entry name" value="Voltage-dep_anion_channel_sf"/>
</dbReference>
<dbReference type="AlphaFoldDB" id="A0A0A2WJ42"/>
<keyword evidence="9 12" id="KW-0472">Membrane</keyword>
<feature type="transmembrane region" description="Helical" evidence="12">
    <location>
        <begin position="202"/>
        <end position="221"/>
    </location>
</feature>
<evidence type="ECO:0000256" key="4">
    <source>
        <dbReference type="ARBA" id="ARBA00022475"/>
    </source>
</evidence>
<evidence type="ECO:0000256" key="3">
    <source>
        <dbReference type="ARBA" id="ARBA00022448"/>
    </source>
</evidence>
<evidence type="ECO:0000256" key="5">
    <source>
        <dbReference type="ARBA" id="ARBA00022519"/>
    </source>
</evidence>
<dbReference type="Gene3D" id="3.40.50.150">
    <property type="entry name" value="Vaccinia Virus protein VP39"/>
    <property type="match status" value="1"/>
</dbReference>
<feature type="transmembrane region" description="Helical" evidence="12">
    <location>
        <begin position="233"/>
        <end position="252"/>
    </location>
</feature>
<dbReference type="Gene3D" id="1.50.10.150">
    <property type="entry name" value="Voltage-dependent anion channel"/>
    <property type="match status" value="1"/>
</dbReference>
<dbReference type="NCBIfam" id="NF008032">
    <property type="entry name" value="PRK10764.1"/>
    <property type="match status" value="1"/>
</dbReference>
<evidence type="ECO:0000256" key="8">
    <source>
        <dbReference type="ARBA" id="ARBA00023065"/>
    </source>
</evidence>
<dbReference type="SUPFAM" id="SSF53335">
    <property type="entry name" value="S-adenosyl-L-methionine-dependent methyltransferases"/>
    <property type="match status" value="1"/>
</dbReference>
<feature type="transmembrane region" description="Helical" evidence="12">
    <location>
        <begin position="12"/>
        <end position="34"/>
    </location>
</feature>
<keyword evidence="3" id="KW-0813">Transport</keyword>
<dbReference type="InterPro" id="IPR052951">
    <property type="entry name" value="Tellurite_res_ion_channel"/>
</dbReference>
<comment type="subcellular location">
    <subcellularLocation>
        <location evidence="1">Cell inner membrane</location>
        <topology evidence="1">Multi-pass membrane protein</topology>
    </subcellularLocation>
</comment>
<comment type="caution">
    <text evidence="14">The sequence shown here is derived from an EMBL/GenBank/DDBJ whole genome shotgun (WGS) entry which is preliminary data.</text>
</comment>
<dbReference type="GO" id="GO:0042802">
    <property type="term" value="F:identical protein binding"/>
    <property type="evidence" value="ECO:0007669"/>
    <property type="project" value="UniProtKB-ARBA"/>
</dbReference>
<dbReference type="NCBIfam" id="TIGR00477">
    <property type="entry name" value="tehB"/>
    <property type="match status" value="1"/>
</dbReference>